<dbReference type="AlphaFoldDB" id="A0A550C1Y7"/>
<dbReference type="Proteomes" id="UP000320762">
    <property type="component" value="Unassembled WGS sequence"/>
</dbReference>
<organism evidence="1 2">
    <name type="scientific">Schizophyllum amplum</name>
    <dbReference type="NCBI Taxonomy" id="97359"/>
    <lineage>
        <taxon>Eukaryota</taxon>
        <taxon>Fungi</taxon>
        <taxon>Dikarya</taxon>
        <taxon>Basidiomycota</taxon>
        <taxon>Agaricomycotina</taxon>
        <taxon>Agaricomycetes</taxon>
        <taxon>Agaricomycetidae</taxon>
        <taxon>Agaricales</taxon>
        <taxon>Schizophyllaceae</taxon>
        <taxon>Schizophyllum</taxon>
    </lineage>
</organism>
<evidence type="ECO:0000313" key="2">
    <source>
        <dbReference type="Proteomes" id="UP000320762"/>
    </source>
</evidence>
<protein>
    <recommendedName>
        <fullName evidence="3">Protein kinase domain-containing protein</fullName>
    </recommendedName>
</protein>
<evidence type="ECO:0000313" key="1">
    <source>
        <dbReference type="EMBL" id="TRM58822.1"/>
    </source>
</evidence>
<sequence length="440" mass="50735">MDQEVGLRCRAEKDEPFLPETLAQWKTLWTMTPRGVSAVYLVWQHLSGVFLNRGYELYVPRKNHDTDMFFSQVYPPGCVDSTFPGNGVNLEDTHSTFGLRRYVEPYCPPPFDWPATTESGHETMIKVVSDGRDAAGLCELRILKHLARDDKRRDPRNRTLPVIEFVEHEQYTFAVFPRWTYYIESDIKTPRTAIECCTQVTEGLAFLHENRIAHLDVYQSRFQFNFFGFVPDGFHPVAEHLPVKYGLVEFGASVFMDGSLDALVPPRPDLMILARKPAPEFSSGQPFDPFAADVWQMGMFMLEHFYDLTGFTPQFLPILQAMTCLPDARISMAEAHRRLRSLRDAWRDDPDPYVLDRYSRPVNKYTGTYLNIYRERLGKVTVPADDEETCALRDSMRRCQLVHKLDSASIFRYGHMLQVDPDGDFSIGWVHGNNVHTARQ</sequence>
<dbReference type="Gene3D" id="1.10.510.10">
    <property type="entry name" value="Transferase(Phosphotransferase) domain 1"/>
    <property type="match status" value="1"/>
</dbReference>
<accession>A0A550C1Y7</accession>
<keyword evidence="2" id="KW-1185">Reference proteome</keyword>
<evidence type="ECO:0008006" key="3">
    <source>
        <dbReference type="Google" id="ProtNLM"/>
    </source>
</evidence>
<proteinExistence type="predicted"/>
<gene>
    <name evidence="1" type="ORF">BD626DRAFT_510672</name>
</gene>
<reference evidence="1 2" key="1">
    <citation type="journal article" date="2019" name="New Phytol.">
        <title>Comparative genomics reveals unique wood-decay strategies and fruiting body development in the Schizophyllaceae.</title>
        <authorList>
            <person name="Almasi E."/>
            <person name="Sahu N."/>
            <person name="Krizsan K."/>
            <person name="Balint B."/>
            <person name="Kovacs G.M."/>
            <person name="Kiss B."/>
            <person name="Cseklye J."/>
            <person name="Drula E."/>
            <person name="Henrissat B."/>
            <person name="Nagy I."/>
            <person name="Chovatia M."/>
            <person name="Adam C."/>
            <person name="LaButti K."/>
            <person name="Lipzen A."/>
            <person name="Riley R."/>
            <person name="Grigoriev I.V."/>
            <person name="Nagy L.G."/>
        </authorList>
    </citation>
    <scope>NUCLEOTIDE SEQUENCE [LARGE SCALE GENOMIC DNA]</scope>
    <source>
        <strain evidence="1 2">NL-1724</strain>
    </source>
</reference>
<comment type="caution">
    <text evidence="1">The sequence shown here is derived from an EMBL/GenBank/DDBJ whole genome shotgun (WGS) entry which is preliminary data.</text>
</comment>
<name>A0A550C1Y7_9AGAR</name>
<dbReference type="OrthoDB" id="3173976at2759"/>
<dbReference type="InterPro" id="IPR011009">
    <property type="entry name" value="Kinase-like_dom_sf"/>
</dbReference>
<dbReference type="SUPFAM" id="SSF56112">
    <property type="entry name" value="Protein kinase-like (PK-like)"/>
    <property type="match status" value="1"/>
</dbReference>
<dbReference type="EMBL" id="VDMD01000033">
    <property type="protein sequence ID" value="TRM58822.1"/>
    <property type="molecule type" value="Genomic_DNA"/>
</dbReference>